<proteinExistence type="predicted"/>
<accession>A0A6G3X2A9</accession>
<feature type="non-terminal residue" evidence="1">
    <location>
        <position position="120"/>
    </location>
</feature>
<organism evidence="1">
    <name type="scientific">Streptomyces sp. SID7499</name>
    <dbReference type="NCBI Taxonomy" id="2706086"/>
    <lineage>
        <taxon>Bacteria</taxon>
        <taxon>Bacillati</taxon>
        <taxon>Actinomycetota</taxon>
        <taxon>Actinomycetes</taxon>
        <taxon>Kitasatosporales</taxon>
        <taxon>Streptomycetaceae</taxon>
        <taxon>Streptomyces</taxon>
    </lineage>
</organism>
<reference evidence="1" key="1">
    <citation type="submission" date="2020-01" db="EMBL/GenBank/DDBJ databases">
        <title>Insect and environment-associated Actinomycetes.</title>
        <authorList>
            <person name="Currrie C."/>
            <person name="Chevrette M."/>
            <person name="Carlson C."/>
            <person name="Stubbendieck R."/>
            <person name="Wendt-Pienkowski E."/>
        </authorList>
    </citation>
    <scope>NUCLEOTIDE SEQUENCE</scope>
    <source>
        <strain evidence="1">SID7499</strain>
    </source>
</reference>
<dbReference type="AlphaFoldDB" id="A0A6G3X2A9"/>
<evidence type="ECO:0000313" key="1">
    <source>
        <dbReference type="EMBL" id="NEE11824.1"/>
    </source>
</evidence>
<protein>
    <submittedName>
        <fullName evidence="1">DUF4192 family protein</fullName>
    </submittedName>
</protein>
<sequence length="120" mass="12809">AQEEALDRAGPALIPRLLDERARGEVAAETLRLARTLMDRIEETQPAPPGLSDAGDDQLIGSDEAAAVILGLQDRETRDKAAAWMEGAEAQAALRLWRTLARRCVGPYGEHAAAPLTLAG</sequence>
<feature type="non-terminal residue" evidence="1">
    <location>
        <position position="1"/>
    </location>
</feature>
<dbReference type="InterPro" id="IPR025447">
    <property type="entry name" value="DUF4192"/>
</dbReference>
<dbReference type="Pfam" id="PF13830">
    <property type="entry name" value="DUF4192"/>
    <property type="match status" value="1"/>
</dbReference>
<comment type="caution">
    <text evidence="1">The sequence shown here is derived from an EMBL/GenBank/DDBJ whole genome shotgun (WGS) entry which is preliminary data.</text>
</comment>
<gene>
    <name evidence="1" type="ORF">G3M58_35880</name>
</gene>
<name>A0A6G3X2A9_9ACTN</name>
<dbReference type="EMBL" id="JAAGMN010003771">
    <property type="protein sequence ID" value="NEE11824.1"/>
    <property type="molecule type" value="Genomic_DNA"/>
</dbReference>